<feature type="transmembrane region" description="Helical" evidence="6">
    <location>
        <begin position="40"/>
        <end position="61"/>
    </location>
</feature>
<evidence type="ECO:0000313" key="8">
    <source>
        <dbReference type="Proteomes" id="UP001201812"/>
    </source>
</evidence>
<sequence>MPSHFGLLSSELIPAPLNNCSAAKIISHFVPLHIIRHVQVFFAVLALVVCVLNLFILCSSTESGNKMRFHSNLRILLIGALAFCILHSLSVIFTRVPYLALFYTDFPDPCDYMIIAWKCLIFRIPVYVSVVGFTLSHAALCLERAIATFSLHSYQKRSSIFGIFAIVFMFLGAILCNFYVFYEDDWLVYKSYCTSTTPKNASRVLCMMDLASLVDVTTTIGDFILLQVNKRQLQRKTKNYTLMKSYQLKENKLSITLIFPVMATHSVTFLLFLFPSIIHRMYFGAKDGLTYIVFVDTIHIVLCVNTLVTPALFYLFRQRLKVRVAHSSVTEMFDTSRQADLYFEHR</sequence>
<name>A0AAD4R9M3_9BILA</name>
<dbReference type="InterPro" id="IPR019408">
    <property type="entry name" value="7TM_GPCR_serpentine_rcpt_Srab"/>
</dbReference>
<accession>A0AAD4R9M3</accession>
<keyword evidence="2 6" id="KW-0812">Transmembrane</keyword>
<comment type="caution">
    <text evidence="7">The sequence shown here is derived from an EMBL/GenBank/DDBJ whole genome shotgun (WGS) entry which is preliminary data.</text>
</comment>
<protein>
    <submittedName>
        <fullName evidence="7">Serpentine type 7TM GPCR receptor class ab chemoreceptor domain-containing protein</fullName>
    </submittedName>
</protein>
<evidence type="ECO:0000256" key="3">
    <source>
        <dbReference type="ARBA" id="ARBA00022989"/>
    </source>
</evidence>
<keyword evidence="4 6" id="KW-0472">Membrane</keyword>
<reference evidence="7" key="1">
    <citation type="submission" date="2022-01" db="EMBL/GenBank/DDBJ databases">
        <title>Genome Sequence Resource for Two Populations of Ditylenchus destructor, the Migratory Endoparasitic Phytonematode.</title>
        <authorList>
            <person name="Zhang H."/>
            <person name="Lin R."/>
            <person name="Xie B."/>
        </authorList>
    </citation>
    <scope>NUCLEOTIDE SEQUENCE</scope>
    <source>
        <strain evidence="7">BazhouSP</strain>
    </source>
</reference>
<keyword evidence="3 6" id="KW-1133">Transmembrane helix</keyword>
<proteinExistence type="inferred from homology"/>
<evidence type="ECO:0000256" key="4">
    <source>
        <dbReference type="ARBA" id="ARBA00023136"/>
    </source>
</evidence>
<dbReference type="EMBL" id="JAKKPZ010000007">
    <property type="protein sequence ID" value="KAI1718962.1"/>
    <property type="molecule type" value="Genomic_DNA"/>
</dbReference>
<feature type="transmembrane region" description="Helical" evidence="6">
    <location>
        <begin position="73"/>
        <end position="94"/>
    </location>
</feature>
<feature type="transmembrane region" description="Helical" evidence="6">
    <location>
        <begin position="202"/>
        <end position="226"/>
    </location>
</feature>
<dbReference type="CDD" id="cd00637">
    <property type="entry name" value="7tm_classA_rhodopsin-like"/>
    <property type="match status" value="1"/>
</dbReference>
<dbReference type="Proteomes" id="UP001201812">
    <property type="component" value="Unassembled WGS sequence"/>
</dbReference>
<dbReference type="GO" id="GO:0004984">
    <property type="term" value="F:olfactory receptor activity"/>
    <property type="evidence" value="ECO:0007669"/>
    <property type="project" value="TreeGrafter"/>
</dbReference>
<dbReference type="PANTHER" id="PTHR31357:SF5">
    <property type="entry name" value="SERPENTINE RECEPTOR CLASS ALPHA-1-RELATED"/>
    <property type="match status" value="1"/>
</dbReference>
<dbReference type="PANTHER" id="PTHR31357">
    <property type="entry name" value="SERPENTINE RECEPTOR CLASS ALPHA-10"/>
    <property type="match status" value="1"/>
</dbReference>
<dbReference type="Pfam" id="PF10292">
    <property type="entry name" value="7TM_GPCR_Srab"/>
    <property type="match status" value="1"/>
</dbReference>
<evidence type="ECO:0000256" key="6">
    <source>
        <dbReference type="SAM" id="Phobius"/>
    </source>
</evidence>
<evidence type="ECO:0000256" key="2">
    <source>
        <dbReference type="ARBA" id="ARBA00022692"/>
    </source>
</evidence>
<organism evidence="7 8">
    <name type="scientific">Ditylenchus destructor</name>
    <dbReference type="NCBI Taxonomy" id="166010"/>
    <lineage>
        <taxon>Eukaryota</taxon>
        <taxon>Metazoa</taxon>
        <taxon>Ecdysozoa</taxon>
        <taxon>Nematoda</taxon>
        <taxon>Chromadorea</taxon>
        <taxon>Rhabditida</taxon>
        <taxon>Tylenchina</taxon>
        <taxon>Tylenchomorpha</taxon>
        <taxon>Sphaerularioidea</taxon>
        <taxon>Anguinidae</taxon>
        <taxon>Anguininae</taxon>
        <taxon>Ditylenchus</taxon>
    </lineage>
</organism>
<keyword evidence="7" id="KW-0675">Receptor</keyword>
<dbReference type="AlphaFoldDB" id="A0AAD4R9M3"/>
<evidence type="ECO:0000313" key="7">
    <source>
        <dbReference type="EMBL" id="KAI1718962.1"/>
    </source>
</evidence>
<evidence type="ECO:0000256" key="1">
    <source>
        <dbReference type="ARBA" id="ARBA00004141"/>
    </source>
</evidence>
<feature type="transmembrane region" description="Helical" evidence="6">
    <location>
        <begin position="114"/>
        <end position="140"/>
    </location>
</feature>
<feature type="transmembrane region" description="Helical" evidence="6">
    <location>
        <begin position="290"/>
        <end position="316"/>
    </location>
</feature>
<dbReference type="InterPro" id="IPR051080">
    <property type="entry name" value="Nematode_rcpt-like_serp_alpha"/>
</dbReference>
<evidence type="ECO:0000256" key="5">
    <source>
        <dbReference type="ARBA" id="ARBA00037994"/>
    </source>
</evidence>
<feature type="transmembrane region" description="Helical" evidence="6">
    <location>
        <begin position="160"/>
        <end position="182"/>
    </location>
</feature>
<dbReference type="GO" id="GO:0016020">
    <property type="term" value="C:membrane"/>
    <property type="evidence" value="ECO:0007669"/>
    <property type="project" value="UniProtKB-SubCell"/>
</dbReference>
<comment type="subcellular location">
    <subcellularLocation>
        <location evidence="1">Membrane</location>
        <topology evidence="1">Multi-pass membrane protein</topology>
    </subcellularLocation>
</comment>
<keyword evidence="8" id="KW-1185">Reference proteome</keyword>
<gene>
    <name evidence="7" type="ORF">DdX_06077</name>
</gene>
<feature type="transmembrane region" description="Helical" evidence="6">
    <location>
        <begin position="253"/>
        <end position="278"/>
    </location>
</feature>
<dbReference type="Gene3D" id="1.20.1070.10">
    <property type="entry name" value="Rhodopsin 7-helix transmembrane proteins"/>
    <property type="match status" value="1"/>
</dbReference>
<comment type="similarity">
    <text evidence="5">Belongs to the nematode receptor-like protein sra family.</text>
</comment>